<dbReference type="EMBL" id="MT142971">
    <property type="protein sequence ID" value="QJA91226.1"/>
    <property type="molecule type" value="Genomic_DNA"/>
</dbReference>
<reference evidence="2" key="1">
    <citation type="submission" date="2020-03" db="EMBL/GenBank/DDBJ databases">
        <title>The deep terrestrial virosphere.</title>
        <authorList>
            <person name="Holmfeldt K."/>
            <person name="Nilsson E."/>
            <person name="Simone D."/>
            <person name="Lopez-Fernandez M."/>
            <person name="Wu X."/>
            <person name="de Brujin I."/>
            <person name="Lundin D."/>
            <person name="Andersson A."/>
            <person name="Bertilsson S."/>
            <person name="Dopson M."/>
        </authorList>
    </citation>
    <scope>NUCLEOTIDE SEQUENCE</scope>
    <source>
        <strain evidence="2">MM415B03427</strain>
    </source>
</reference>
<dbReference type="AlphaFoldDB" id="A0A6M3L8S7"/>
<feature type="coiled-coil region" evidence="1">
    <location>
        <begin position="42"/>
        <end position="69"/>
    </location>
</feature>
<evidence type="ECO:0000256" key="1">
    <source>
        <dbReference type="SAM" id="Coils"/>
    </source>
</evidence>
<gene>
    <name evidence="2" type="ORF">MM415B03427_0005</name>
</gene>
<evidence type="ECO:0000313" key="2">
    <source>
        <dbReference type="EMBL" id="QJA91226.1"/>
    </source>
</evidence>
<accession>A0A6M3L8S7</accession>
<protein>
    <submittedName>
        <fullName evidence="2">Uncharacterized protein</fullName>
    </submittedName>
</protein>
<organism evidence="2">
    <name type="scientific">viral metagenome</name>
    <dbReference type="NCBI Taxonomy" id="1070528"/>
    <lineage>
        <taxon>unclassified sequences</taxon>
        <taxon>metagenomes</taxon>
        <taxon>organismal metagenomes</taxon>
    </lineage>
</organism>
<proteinExistence type="predicted"/>
<keyword evidence="1" id="KW-0175">Coiled coil</keyword>
<sequence length="118" mass="13646">MKNLRRALLEMQVAHELELSHVYGEIQSLWDAREIVKKFLGGDLAISEVDDLQKENERLRATLDEFFKVVIINGQTYRPSIALCSGCPHLTISRGWECFYKRDTTDCAYPEQVKQKAQ</sequence>
<name>A0A6M3L8S7_9ZZZZ</name>